<reference evidence="2" key="2">
    <citation type="submission" date="2020-09" db="EMBL/GenBank/DDBJ databases">
        <authorList>
            <person name="Sun Q."/>
            <person name="Ohkuma M."/>
        </authorList>
    </citation>
    <scope>NUCLEOTIDE SEQUENCE</scope>
    <source>
        <strain evidence="2">JCM 4391</strain>
    </source>
</reference>
<reference evidence="2" key="1">
    <citation type="journal article" date="2014" name="Int. J. Syst. Evol. Microbiol.">
        <title>Complete genome sequence of Corynebacterium casei LMG S-19264T (=DSM 44701T), isolated from a smear-ripened cheese.</title>
        <authorList>
            <consortium name="US DOE Joint Genome Institute (JGI-PGF)"/>
            <person name="Walter F."/>
            <person name="Albersmeier A."/>
            <person name="Kalinowski J."/>
            <person name="Ruckert C."/>
        </authorList>
    </citation>
    <scope>NUCLEOTIDE SEQUENCE</scope>
    <source>
        <strain evidence="2">JCM 4391</strain>
    </source>
</reference>
<protein>
    <submittedName>
        <fullName evidence="2">Uncharacterized protein</fullName>
    </submittedName>
</protein>
<organism evidence="2 3">
    <name type="scientific">Streptomyces lavendofoliae</name>
    <dbReference type="NCBI Taxonomy" id="67314"/>
    <lineage>
        <taxon>Bacteria</taxon>
        <taxon>Bacillati</taxon>
        <taxon>Actinomycetota</taxon>
        <taxon>Actinomycetes</taxon>
        <taxon>Kitasatosporales</taxon>
        <taxon>Streptomycetaceae</taxon>
        <taxon>Streptomyces</taxon>
    </lineage>
</organism>
<evidence type="ECO:0000313" key="2">
    <source>
        <dbReference type="EMBL" id="GGU52520.1"/>
    </source>
</evidence>
<evidence type="ECO:0000256" key="1">
    <source>
        <dbReference type="SAM" id="MobiDB-lite"/>
    </source>
</evidence>
<dbReference type="Proteomes" id="UP000636661">
    <property type="component" value="Unassembled WGS sequence"/>
</dbReference>
<name>A0A918I0H2_9ACTN</name>
<keyword evidence="3" id="KW-1185">Reference proteome</keyword>
<feature type="compositionally biased region" description="Polar residues" evidence="1">
    <location>
        <begin position="61"/>
        <end position="78"/>
    </location>
</feature>
<dbReference type="EMBL" id="BMTP01000012">
    <property type="protein sequence ID" value="GGU52520.1"/>
    <property type="molecule type" value="Genomic_DNA"/>
</dbReference>
<accession>A0A918I0H2</accession>
<feature type="region of interest" description="Disordered" evidence="1">
    <location>
        <begin position="58"/>
        <end position="78"/>
    </location>
</feature>
<gene>
    <name evidence="2" type="ORF">GCM10010274_46810</name>
</gene>
<proteinExistence type="predicted"/>
<dbReference type="AlphaFoldDB" id="A0A918I0H2"/>
<evidence type="ECO:0000313" key="3">
    <source>
        <dbReference type="Proteomes" id="UP000636661"/>
    </source>
</evidence>
<comment type="caution">
    <text evidence="2">The sequence shown here is derived from an EMBL/GenBank/DDBJ whole genome shotgun (WGS) entry which is preliminary data.</text>
</comment>
<sequence length="78" mass="8671">MAVHRQLSITRQGLTVDSHELCVLDEPITVEHIADDLHVVRVAILVEQVDADDPAFHQDRTTTYSLPRSPLSVTDVSP</sequence>